<dbReference type="InterPro" id="IPR025355">
    <property type="entry name" value="DUF4259"/>
</dbReference>
<accession>A0A7W5B3V1</accession>
<proteinExistence type="predicted"/>
<evidence type="ECO:0008006" key="3">
    <source>
        <dbReference type="Google" id="ProtNLM"/>
    </source>
</evidence>
<name>A0A7W5B3V1_9BACL</name>
<organism evidence="1 2">
    <name type="scientific">Paenibacillus phyllosphaerae</name>
    <dbReference type="NCBI Taxonomy" id="274593"/>
    <lineage>
        <taxon>Bacteria</taxon>
        <taxon>Bacillati</taxon>
        <taxon>Bacillota</taxon>
        <taxon>Bacilli</taxon>
        <taxon>Bacillales</taxon>
        <taxon>Paenibacillaceae</taxon>
        <taxon>Paenibacillus</taxon>
    </lineage>
</organism>
<protein>
    <recommendedName>
        <fullName evidence="3">DUF4259 domain-containing protein</fullName>
    </recommendedName>
</protein>
<dbReference type="RefSeq" id="WP_183603320.1">
    <property type="nucleotide sequence ID" value="NZ_JACHXK010000017.1"/>
</dbReference>
<comment type="caution">
    <text evidence="1">The sequence shown here is derived from an EMBL/GenBank/DDBJ whole genome shotgun (WGS) entry which is preliminary data.</text>
</comment>
<dbReference type="Pfam" id="PF14078">
    <property type="entry name" value="DUF4259"/>
    <property type="match status" value="1"/>
</dbReference>
<keyword evidence="2" id="KW-1185">Reference proteome</keyword>
<sequence>MGAWGPGIFDNDMTCDVRDEFNALLAQGLSVIEATSGVLESYEMELEDEDPEMVCYVYLGLAGAQLEHAALLPEVSAKAIEVIEQGADLELWEESTGEDYAERKAMLEAFKQQLKDFTANVTME</sequence>
<dbReference type="EMBL" id="JACHXK010000017">
    <property type="protein sequence ID" value="MBB3113226.1"/>
    <property type="molecule type" value="Genomic_DNA"/>
</dbReference>
<dbReference type="Proteomes" id="UP000570361">
    <property type="component" value="Unassembled WGS sequence"/>
</dbReference>
<reference evidence="1 2" key="1">
    <citation type="submission" date="2020-08" db="EMBL/GenBank/DDBJ databases">
        <title>Genomic Encyclopedia of Type Strains, Phase III (KMG-III): the genomes of soil and plant-associated and newly described type strains.</title>
        <authorList>
            <person name="Whitman W."/>
        </authorList>
    </citation>
    <scope>NUCLEOTIDE SEQUENCE [LARGE SCALE GENOMIC DNA]</scope>
    <source>
        <strain evidence="1 2">CECT 5862</strain>
    </source>
</reference>
<evidence type="ECO:0000313" key="2">
    <source>
        <dbReference type="Proteomes" id="UP000570361"/>
    </source>
</evidence>
<gene>
    <name evidence="1" type="ORF">FHS18_005329</name>
</gene>
<dbReference type="AlphaFoldDB" id="A0A7W5B3V1"/>
<evidence type="ECO:0000313" key="1">
    <source>
        <dbReference type="EMBL" id="MBB3113226.1"/>
    </source>
</evidence>